<sequence length="96" mass="11181">MYCASLTCKCILSHSIKAVTKHFYFFFISQDEAEKEHSRGRNTALRKVKGITLTEYVKYSRSYENDLGQSKPGQRHLRTCAFNPKFFTALDLEQHL</sequence>
<protein>
    <submittedName>
        <fullName evidence="1">Uncharacterized protein</fullName>
    </submittedName>
</protein>
<evidence type="ECO:0000313" key="1">
    <source>
        <dbReference type="EMBL" id="KAG8453664.1"/>
    </source>
</evidence>
<keyword evidence="2" id="KW-1185">Reference proteome</keyword>
<dbReference type="EMBL" id="JAACNH010000001">
    <property type="protein sequence ID" value="KAG8453664.1"/>
    <property type="molecule type" value="Genomic_DNA"/>
</dbReference>
<gene>
    <name evidence="1" type="ORF">GDO86_000339</name>
</gene>
<proteinExistence type="predicted"/>
<reference evidence="1" key="1">
    <citation type="thesis" date="2020" institute="ProQuest LLC" country="789 East Eisenhower Parkway, Ann Arbor, MI, USA">
        <title>Comparative Genomics and Chromosome Evolution.</title>
        <authorList>
            <person name="Mudd A.B."/>
        </authorList>
    </citation>
    <scope>NUCLEOTIDE SEQUENCE</scope>
    <source>
        <strain evidence="1">Female2</strain>
        <tissue evidence="1">Blood</tissue>
    </source>
</reference>
<dbReference type="AlphaFoldDB" id="A0A8T2KCT6"/>
<name>A0A8T2KCT6_9PIPI</name>
<accession>A0A8T2KCT6</accession>
<organism evidence="1 2">
    <name type="scientific">Hymenochirus boettgeri</name>
    <name type="common">Congo dwarf clawed frog</name>
    <dbReference type="NCBI Taxonomy" id="247094"/>
    <lineage>
        <taxon>Eukaryota</taxon>
        <taxon>Metazoa</taxon>
        <taxon>Chordata</taxon>
        <taxon>Craniata</taxon>
        <taxon>Vertebrata</taxon>
        <taxon>Euteleostomi</taxon>
        <taxon>Amphibia</taxon>
        <taxon>Batrachia</taxon>
        <taxon>Anura</taxon>
        <taxon>Pipoidea</taxon>
        <taxon>Pipidae</taxon>
        <taxon>Pipinae</taxon>
        <taxon>Hymenochirus</taxon>
    </lineage>
</organism>
<dbReference type="Proteomes" id="UP000812440">
    <property type="component" value="Chromosome 1"/>
</dbReference>
<comment type="caution">
    <text evidence="1">The sequence shown here is derived from an EMBL/GenBank/DDBJ whole genome shotgun (WGS) entry which is preliminary data.</text>
</comment>
<evidence type="ECO:0000313" key="2">
    <source>
        <dbReference type="Proteomes" id="UP000812440"/>
    </source>
</evidence>